<dbReference type="RefSeq" id="XP_023180085.2">
    <property type="nucleotide sequence ID" value="XM_023324317.2"/>
</dbReference>
<evidence type="ECO:0000256" key="2">
    <source>
        <dbReference type="SAM" id="MobiDB-lite"/>
    </source>
</evidence>
<feature type="transmembrane region" description="Helical" evidence="3">
    <location>
        <begin position="326"/>
        <end position="347"/>
    </location>
</feature>
<accession>A0A6J1MSV2</accession>
<evidence type="ECO:0000256" key="1">
    <source>
        <dbReference type="ARBA" id="ARBA00023180"/>
    </source>
</evidence>
<dbReference type="Pfam" id="PF00135">
    <property type="entry name" value="COesterase"/>
    <property type="match status" value="1"/>
</dbReference>
<keyword evidence="3" id="KW-0472">Membrane</keyword>
<feature type="region of interest" description="Disordered" evidence="2">
    <location>
        <begin position="1"/>
        <end position="223"/>
    </location>
</feature>
<dbReference type="OMA" id="LYQHPSE"/>
<name>A0A6J1MSV2_DROHY</name>
<keyword evidence="3" id="KW-0812">Transmembrane</keyword>
<keyword evidence="5" id="KW-1185">Reference proteome</keyword>
<dbReference type="SUPFAM" id="SSF53474">
    <property type="entry name" value="alpha/beta-Hydrolases"/>
    <property type="match status" value="1"/>
</dbReference>
<dbReference type="CTD" id="39873"/>
<evidence type="ECO:0000259" key="4">
    <source>
        <dbReference type="Pfam" id="PF00135"/>
    </source>
</evidence>
<dbReference type="Proteomes" id="UP000504633">
    <property type="component" value="Unplaced"/>
</dbReference>
<sequence>MGELEEKETPQTETQAAQETLEEPKETDKMLDSKKDEPKEKTPSPQTSKPATPNAGKKSPVPAPQGNSAEKAAGEEIIDIPAENGNKPNGAGSDSDEKKISKEEREVKPKKIPIGGLKLPGFFMKNKPKAEGDGAEGELLEKDKEQAEEKEANGDAAAATAGKEGEQKPRPGLGQRLRNFFVRKPAADKEQQKKQLTNGDADAKSEATAEAAAAEDADPPPKRGLLNAIKLPIANMIPKKRGGDDVELGLGKAGLASMETLDDSLKDQDTVDRAPLKSNGADELKSELKDEKLAAEQKLAAEEEERERPVSLWCRLRGYKCSVDDALIVFGILLFMLLLGVIGYVLTHETMTSPPLRDGRYISTVTGCGLVEGVKDDGAFAFRGIPYAKAPLDELRWRPAQLIEQIDDCWNGTLQTHNRSTVCTQRLGNGTTIGDEDCLYLDVVTPHVRYENLLPVVVLIGADTLAGPSPGILRPSARYSRSHDVIFVRPNFRLGVFGFLAVEALTKESHPHTSGNYALTDIIAVLKWIQLNIRNFGGNPQSVTLLGHRAGATLVSALVSSNKLEGLYTRAWASSASAIFPGKPLHESERLNQQIMATLDCQDAACLREASSEKLWAATPDTWFQFPATLPQAQELTNANRHEWLVLDGDVLYQHPSESWKQVPIQTNANQLQQPRLVMGATAHEAHTLKLRELHANWTAEEVRSYLQNSQLGALGLTDEIIKRYNATNYAALVAIITDIRTVCPLLTNARLQPTVPFYVVTQGEGNDKLATVDADVQAILGRYEPHTVEQRRFVSAMQQLFYYYVSHGTVQSFDTRRRVIIVEQDAQAQEDHDHCNYWIGKDIVPRFARVD</sequence>
<evidence type="ECO:0000313" key="5">
    <source>
        <dbReference type="Proteomes" id="UP000504633"/>
    </source>
</evidence>
<reference evidence="6 7" key="1">
    <citation type="submission" date="2025-04" db="UniProtKB">
        <authorList>
            <consortium name="RefSeq"/>
        </authorList>
    </citation>
    <scope>IDENTIFICATION</scope>
    <source>
        <strain evidence="6 7">15085-1641.00</strain>
        <tissue evidence="6 7">Whole body</tissue>
    </source>
</reference>
<dbReference type="GeneID" id="111605656"/>
<dbReference type="PANTHER" id="PTHR11559">
    <property type="entry name" value="CARBOXYLESTERASE"/>
    <property type="match status" value="1"/>
</dbReference>
<feature type="domain" description="Carboxylesterase type B" evidence="4">
    <location>
        <begin position="366"/>
        <end position="759"/>
    </location>
</feature>
<feature type="compositionally biased region" description="Basic and acidic residues" evidence="2">
    <location>
        <begin position="139"/>
        <end position="153"/>
    </location>
</feature>
<dbReference type="FunFam" id="3.40.50.1820:FF:000295">
    <property type="entry name" value="neurotactin"/>
    <property type="match status" value="1"/>
</dbReference>
<dbReference type="PROSITE" id="PS00941">
    <property type="entry name" value="CARBOXYLESTERASE_B_2"/>
    <property type="match status" value="1"/>
</dbReference>
<dbReference type="Gene3D" id="3.40.50.1820">
    <property type="entry name" value="alpha/beta hydrolase"/>
    <property type="match status" value="1"/>
</dbReference>
<keyword evidence="1" id="KW-0325">Glycoprotein</keyword>
<evidence type="ECO:0000256" key="3">
    <source>
        <dbReference type="SAM" id="Phobius"/>
    </source>
</evidence>
<protein>
    <submittedName>
        <fullName evidence="6 7">Neurotactin</fullName>
    </submittedName>
</protein>
<dbReference type="InterPro" id="IPR050309">
    <property type="entry name" value="Type-B_Carboxylest/Lipase"/>
</dbReference>
<dbReference type="InterPro" id="IPR029058">
    <property type="entry name" value="AB_hydrolase_fold"/>
</dbReference>
<evidence type="ECO:0000313" key="7">
    <source>
        <dbReference type="RefSeq" id="XP_023180087.2"/>
    </source>
</evidence>
<dbReference type="KEGG" id="dhe:111605656"/>
<feature type="region of interest" description="Disordered" evidence="2">
    <location>
        <begin position="266"/>
        <end position="288"/>
    </location>
</feature>
<dbReference type="OrthoDB" id="408631at2759"/>
<dbReference type="InterPro" id="IPR002018">
    <property type="entry name" value="CarbesteraseB"/>
</dbReference>
<feature type="compositionally biased region" description="Basic and acidic residues" evidence="2">
    <location>
        <begin position="95"/>
        <end position="109"/>
    </location>
</feature>
<gene>
    <name evidence="6 7" type="primary">LOC111605656</name>
</gene>
<proteinExistence type="predicted"/>
<evidence type="ECO:0000313" key="6">
    <source>
        <dbReference type="RefSeq" id="XP_023180085.2"/>
    </source>
</evidence>
<dbReference type="RefSeq" id="XP_023180087.2">
    <property type="nucleotide sequence ID" value="XM_023324319.2"/>
</dbReference>
<keyword evidence="3" id="KW-1133">Transmembrane helix</keyword>
<organism evidence="5 7">
    <name type="scientific">Drosophila hydei</name>
    <name type="common">Fruit fly</name>
    <dbReference type="NCBI Taxonomy" id="7224"/>
    <lineage>
        <taxon>Eukaryota</taxon>
        <taxon>Metazoa</taxon>
        <taxon>Ecdysozoa</taxon>
        <taxon>Arthropoda</taxon>
        <taxon>Hexapoda</taxon>
        <taxon>Insecta</taxon>
        <taxon>Pterygota</taxon>
        <taxon>Neoptera</taxon>
        <taxon>Endopterygota</taxon>
        <taxon>Diptera</taxon>
        <taxon>Brachycera</taxon>
        <taxon>Muscomorpha</taxon>
        <taxon>Ephydroidea</taxon>
        <taxon>Drosophilidae</taxon>
        <taxon>Drosophila</taxon>
    </lineage>
</organism>
<dbReference type="AlphaFoldDB" id="A0A6J1MSV2"/>
<dbReference type="InterPro" id="IPR019819">
    <property type="entry name" value="Carboxylesterase_B_CS"/>
</dbReference>
<feature type="compositionally biased region" description="Basic and acidic residues" evidence="2">
    <location>
        <begin position="22"/>
        <end position="42"/>
    </location>
</feature>